<reference evidence="1" key="1">
    <citation type="submission" date="2015-10" db="EMBL/GenBank/DDBJ databases">
        <title>EvidentialGene: Evidence-directed Construction of Complete mRNA Transcriptomes without Genomes.</title>
        <authorList>
            <person name="Gilbert D.G."/>
        </authorList>
    </citation>
    <scope>NUCLEOTIDE SEQUENCE</scope>
</reference>
<evidence type="ECO:0000313" key="1">
    <source>
        <dbReference type="EMBL" id="JAN93436.1"/>
    </source>
</evidence>
<sequence length="96" mass="11006">MGVSLDLLNILLKKASSFICIIVKNPNKQLPTKKKKNKKFDRFSEPLQSVDESWKHSKKSIAFEWLTDSSKVDLVPFGSESNYSITSFPNIFFFMA</sequence>
<name>A0A0P5R4G7_9CRUS</name>
<accession>A0A0P5R4G7</accession>
<proteinExistence type="predicted"/>
<organism evidence="1">
    <name type="scientific">Daphnia magna</name>
    <dbReference type="NCBI Taxonomy" id="35525"/>
    <lineage>
        <taxon>Eukaryota</taxon>
        <taxon>Metazoa</taxon>
        <taxon>Ecdysozoa</taxon>
        <taxon>Arthropoda</taxon>
        <taxon>Crustacea</taxon>
        <taxon>Branchiopoda</taxon>
        <taxon>Diplostraca</taxon>
        <taxon>Cladocera</taxon>
        <taxon>Anomopoda</taxon>
        <taxon>Daphniidae</taxon>
        <taxon>Daphnia</taxon>
    </lineage>
</organism>
<dbReference type="AlphaFoldDB" id="A0A0P5R4G7"/>
<protein>
    <submittedName>
        <fullName evidence="1">Uncharacterized protein</fullName>
    </submittedName>
</protein>
<dbReference type="EMBL" id="GDIQ01001301">
    <property type="protein sequence ID" value="JAN93436.1"/>
    <property type="molecule type" value="Transcribed_RNA"/>
</dbReference>